<feature type="compositionally biased region" description="Low complexity" evidence="4">
    <location>
        <begin position="473"/>
        <end position="557"/>
    </location>
</feature>
<keyword evidence="8" id="KW-1185">Reference proteome</keyword>
<comment type="caution">
    <text evidence="7">The sequence shown here is derived from an EMBL/GenBank/DDBJ whole genome shotgun (WGS) entry which is preliminary data.</text>
</comment>
<dbReference type="SUPFAM" id="SSF63829">
    <property type="entry name" value="Calcium-dependent phosphotriesterase"/>
    <property type="match status" value="1"/>
</dbReference>
<organism evidence="7 8">
    <name type="scientific">Plakobranchus ocellatus</name>
    <dbReference type="NCBI Taxonomy" id="259542"/>
    <lineage>
        <taxon>Eukaryota</taxon>
        <taxon>Metazoa</taxon>
        <taxon>Spiralia</taxon>
        <taxon>Lophotrochozoa</taxon>
        <taxon>Mollusca</taxon>
        <taxon>Gastropoda</taxon>
        <taxon>Heterobranchia</taxon>
        <taxon>Euthyneura</taxon>
        <taxon>Panpulmonata</taxon>
        <taxon>Sacoglossa</taxon>
        <taxon>Placobranchoidea</taxon>
        <taxon>Plakobranchidae</taxon>
        <taxon>Plakobranchus</taxon>
    </lineage>
</organism>
<feature type="signal peptide" evidence="5">
    <location>
        <begin position="1"/>
        <end position="19"/>
    </location>
</feature>
<dbReference type="Gene3D" id="2.120.10.30">
    <property type="entry name" value="TolB, C-terminal domain"/>
    <property type="match status" value="1"/>
</dbReference>
<reference evidence="7 8" key="1">
    <citation type="journal article" date="2021" name="Elife">
        <title>Chloroplast acquisition without the gene transfer in kleptoplastic sea slugs, Plakobranchus ocellatus.</title>
        <authorList>
            <person name="Maeda T."/>
            <person name="Takahashi S."/>
            <person name="Yoshida T."/>
            <person name="Shimamura S."/>
            <person name="Takaki Y."/>
            <person name="Nagai Y."/>
            <person name="Toyoda A."/>
            <person name="Suzuki Y."/>
            <person name="Arimoto A."/>
            <person name="Ishii H."/>
            <person name="Satoh N."/>
            <person name="Nishiyama T."/>
            <person name="Hasebe M."/>
            <person name="Maruyama T."/>
            <person name="Minagawa J."/>
            <person name="Obokata J."/>
            <person name="Shigenobu S."/>
        </authorList>
    </citation>
    <scope>NUCLEOTIDE SEQUENCE [LARGE SCALE GENOMIC DNA]</scope>
</reference>
<comment type="similarity">
    <text evidence="1">Belongs to the strictosidine synthase family.</text>
</comment>
<dbReference type="InterPro" id="IPR011042">
    <property type="entry name" value="6-blade_b-propeller_TolB-like"/>
</dbReference>
<evidence type="ECO:0000313" key="7">
    <source>
        <dbReference type="EMBL" id="GFO48141.1"/>
    </source>
</evidence>
<evidence type="ECO:0000313" key="8">
    <source>
        <dbReference type="Proteomes" id="UP000735302"/>
    </source>
</evidence>
<name>A0AAV4DVJ7_9GAST</name>
<accession>A0AAV4DVJ7</accession>
<protein>
    <submittedName>
        <fullName evidence="7">Adipocyte plasma membrane-associated protein</fullName>
    </submittedName>
</protein>
<dbReference type="InterPro" id="IPR018119">
    <property type="entry name" value="Strictosidine_synth_cons-reg"/>
</dbReference>
<dbReference type="PANTHER" id="PTHR10426:SF88">
    <property type="entry name" value="ADIPOCYTE PLASMA MEMBRANE-ASSOCIATED PROTEIN HEMOMUCIN-RELATED"/>
    <property type="match status" value="1"/>
</dbReference>
<keyword evidence="3" id="KW-0325">Glycoprotein</keyword>
<keyword evidence="2" id="KW-0597">Phosphoprotein</keyword>
<dbReference type="Pfam" id="PF03088">
    <property type="entry name" value="Str_synth"/>
    <property type="match status" value="1"/>
</dbReference>
<evidence type="ECO:0000256" key="3">
    <source>
        <dbReference type="ARBA" id="ARBA00023180"/>
    </source>
</evidence>
<dbReference type="GO" id="GO:0016787">
    <property type="term" value="F:hydrolase activity"/>
    <property type="evidence" value="ECO:0007669"/>
    <property type="project" value="TreeGrafter"/>
</dbReference>
<evidence type="ECO:0000259" key="6">
    <source>
        <dbReference type="Pfam" id="PF03088"/>
    </source>
</evidence>
<gene>
    <name evidence="7" type="ORF">PoB_007464600</name>
</gene>
<sequence length="666" mass="70950">MMLFTSFSICFLVFSPLRAADILPVLYELPPSPALTGALEQNKALTKAERYKLNQVVGAASFAFHRGTELPPTNLSSQSYFVGVIDSDDIESISDHIYTGLANGKIVDVSDCGVKVVASLGPPYCRSEQQCGRPMALRMDGQGRLIVADAHRGIFRINLETDEFKVRQPNSTPFDTMCCSTGQKEMLYSSSTAVGGRPCKFINDVVVAGDGTILFTDSSARWPRQEQLSILLEGQSTGRLLAYSDKSNQAIVVLKNLSFPNGLQLGPNDEFLLITETGRAKISKLSLLRDNSWLSLSDFASNLPGLPDNIRASGRGTYWVAFAHARHENMTSLVDDYDDQPQMRRIIAKMYSKDQIKSMTARYGIVAELDETGAIIRTLHDPTGLKVDSVSEAIEKDGYLYLGSWDKPYISRVATTKQFNVERFLSKLKSTCRATTINIDRLRVILRRLIAIAELRRTLLAAKRRQEEEQARRATTQAPPTDSTSSTVDSTVTASVTETSTTALDQTGSTPTAATSAPSTDTTARASDSSTSTATLSVSDMTSSAPTSAATPVATIPGATTTLDEETGGIVDPSIEEATTADETTTAATSAATVVTTASGTTSSTQAGTEATSASTPAETSPEVTTSSATTDSTAAASTDSQTTAATSADTTASTIVSTISTSATT</sequence>
<evidence type="ECO:0000256" key="5">
    <source>
        <dbReference type="SAM" id="SignalP"/>
    </source>
</evidence>
<evidence type="ECO:0000256" key="1">
    <source>
        <dbReference type="ARBA" id="ARBA00009191"/>
    </source>
</evidence>
<feature type="region of interest" description="Disordered" evidence="4">
    <location>
        <begin position="466"/>
        <end position="652"/>
    </location>
</feature>
<proteinExistence type="inferred from homology"/>
<feature type="domain" description="Strictosidine synthase conserved region" evidence="6">
    <location>
        <begin position="203"/>
        <end position="284"/>
    </location>
</feature>
<dbReference type="EMBL" id="BLXT01008374">
    <property type="protein sequence ID" value="GFO48141.1"/>
    <property type="molecule type" value="Genomic_DNA"/>
</dbReference>
<dbReference type="Proteomes" id="UP000735302">
    <property type="component" value="Unassembled WGS sequence"/>
</dbReference>
<keyword evidence="5" id="KW-0732">Signal</keyword>
<feature type="compositionally biased region" description="Low complexity" evidence="4">
    <location>
        <begin position="581"/>
        <end position="652"/>
    </location>
</feature>
<dbReference type="AlphaFoldDB" id="A0AAV4DVJ7"/>
<feature type="chain" id="PRO_5043853623" evidence="5">
    <location>
        <begin position="20"/>
        <end position="666"/>
    </location>
</feature>
<evidence type="ECO:0000256" key="2">
    <source>
        <dbReference type="ARBA" id="ARBA00022553"/>
    </source>
</evidence>
<dbReference type="PANTHER" id="PTHR10426">
    <property type="entry name" value="STRICTOSIDINE SYNTHASE-RELATED"/>
    <property type="match status" value="1"/>
</dbReference>
<evidence type="ECO:0000256" key="4">
    <source>
        <dbReference type="SAM" id="MobiDB-lite"/>
    </source>
</evidence>
<dbReference type="GO" id="GO:0012505">
    <property type="term" value="C:endomembrane system"/>
    <property type="evidence" value="ECO:0007669"/>
    <property type="project" value="TreeGrafter"/>
</dbReference>